<name>A0A0C3GF24_PILCF</name>
<evidence type="ECO:0000256" key="2">
    <source>
        <dbReference type="ARBA" id="ARBA00023054"/>
    </source>
</evidence>
<evidence type="ECO:0000256" key="1">
    <source>
        <dbReference type="ARBA" id="ARBA00009291"/>
    </source>
</evidence>
<comment type="similarity">
    <text evidence="1">Belongs to the ADIP family.</text>
</comment>
<dbReference type="Proteomes" id="UP000054166">
    <property type="component" value="Unassembled WGS sequence"/>
</dbReference>
<evidence type="ECO:0000313" key="6">
    <source>
        <dbReference type="Proteomes" id="UP000054166"/>
    </source>
</evidence>
<dbReference type="InterPro" id="IPR021622">
    <property type="entry name" value="Afadin/alpha-actinin-bd"/>
</dbReference>
<gene>
    <name evidence="5" type="ORF">PILCRDRAFT_84369</name>
</gene>
<organism evidence="5 6">
    <name type="scientific">Piloderma croceum (strain F 1598)</name>
    <dbReference type="NCBI Taxonomy" id="765440"/>
    <lineage>
        <taxon>Eukaryota</taxon>
        <taxon>Fungi</taxon>
        <taxon>Dikarya</taxon>
        <taxon>Basidiomycota</taxon>
        <taxon>Agaricomycotina</taxon>
        <taxon>Agaricomycetes</taxon>
        <taxon>Agaricomycetidae</taxon>
        <taxon>Atheliales</taxon>
        <taxon>Atheliaceae</taxon>
        <taxon>Piloderma</taxon>
    </lineage>
</organism>
<feature type="compositionally biased region" description="Polar residues" evidence="4">
    <location>
        <begin position="432"/>
        <end position="450"/>
    </location>
</feature>
<keyword evidence="2 3" id="KW-0175">Coiled coil</keyword>
<dbReference type="AlphaFoldDB" id="A0A0C3GF24"/>
<feature type="compositionally biased region" description="Basic and acidic residues" evidence="4">
    <location>
        <begin position="533"/>
        <end position="551"/>
    </location>
</feature>
<feature type="compositionally biased region" description="Low complexity" evidence="4">
    <location>
        <begin position="616"/>
        <end position="625"/>
    </location>
</feature>
<sequence length="657" mass="70069">MTATPRKLVHWALDVSLSQFGSPYSDASSDSVISTSSLQYINSQLVAHGFAPSPGLSLDGLSNADMERVVKCLLGMLSQRVEDMSRAEDLTTKLRTLSYDHERLITMHRAATEKAANAEREMNLHKSRLASSTRTLNTTLSEHKQTSLSLSRTRQTLFALRQSHISELKKKEKEIEKMVDKWSRVADAQVRLGAVGSGWVNSGVVDAVEGVDVDVDGKGEGFLEVALEQAEKARSDLLDENGRLRKWVVGAVNDVQAVLHLARSILVSENQEEPTAYTQTTLFPLHPPAPTAANEKLTGLKSPRKSPGKPTVIVGGALGSRKTQRVLRRSSGFGLGERVEPSFETEVIPSAFPITAAANTKPGSGRLSQSLLPTSFVLPPPSPHSSLPRVPALLSSVTAALPALKLPALKLAAAPGTNVDVETYPTTSTTTAQKASSPDSPHAMTNTDPNLITPPSIRRPFPMAKPYASKMVHAYSPARPSPLSRILMLNEDSLAEPLTSSPSSMDDLVEEEEEESPLKEKKVEVNVNPKKTHGTDSDGDAKRFTTKEKGKSRAVVGSVQVSLQKSRTVEKENQVKMKSVRGSSGSSSSSSGSGSGSSGLGKMKPAVDGKKAVKPASSAATASSTRVGMKLPPGKGGARRVPIDSAEAAPIGPGWRK</sequence>
<dbReference type="HOGENOM" id="CLU_016779_0_0_1"/>
<dbReference type="Pfam" id="PF11559">
    <property type="entry name" value="ADIP"/>
    <property type="match status" value="1"/>
</dbReference>
<proteinExistence type="inferred from homology"/>
<dbReference type="EMBL" id="KN832973">
    <property type="protein sequence ID" value="KIM90284.1"/>
    <property type="molecule type" value="Genomic_DNA"/>
</dbReference>
<feature type="region of interest" description="Disordered" evidence="4">
    <location>
        <begin position="496"/>
        <end position="657"/>
    </location>
</feature>
<accession>A0A0C3GF24</accession>
<reference evidence="5 6" key="1">
    <citation type="submission" date="2014-04" db="EMBL/GenBank/DDBJ databases">
        <authorList>
            <consortium name="DOE Joint Genome Institute"/>
            <person name="Kuo A."/>
            <person name="Tarkka M."/>
            <person name="Buscot F."/>
            <person name="Kohler A."/>
            <person name="Nagy L.G."/>
            <person name="Floudas D."/>
            <person name="Copeland A."/>
            <person name="Barry K.W."/>
            <person name="Cichocki N."/>
            <person name="Veneault-Fourrey C."/>
            <person name="LaButti K."/>
            <person name="Lindquist E.A."/>
            <person name="Lipzen A."/>
            <person name="Lundell T."/>
            <person name="Morin E."/>
            <person name="Murat C."/>
            <person name="Sun H."/>
            <person name="Tunlid A."/>
            <person name="Henrissat B."/>
            <person name="Grigoriev I.V."/>
            <person name="Hibbett D.S."/>
            <person name="Martin F."/>
            <person name="Nordberg H.P."/>
            <person name="Cantor M.N."/>
            <person name="Hua S.X."/>
        </authorList>
    </citation>
    <scope>NUCLEOTIDE SEQUENCE [LARGE SCALE GENOMIC DNA]</scope>
    <source>
        <strain evidence="5 6">F 1598</strain>
    </source>
</reference>
<feature type="compositionally biased region" description="Low complexity" evidence="4">
    <location>
        <begin position="582"/>
        <end position="592"/>
    </location>
</feature>
<evidence type="ECO:0000256" key="3">
    <source>
        <dbReference type="SAM" id="Coils"/>
    </source>
</evidence>
<dbReference type="STRING" id="765440.A0A0C3GF24"/>
<dbReference type="OrthoDB" id="312015at2759"/>
<evidence type="ECO:0000256" key="4">
    <source>
        <dbReference type="SAM" id="MobiDB-lite"/>
    </source>
</evidence>
<dbReference type="PANTHER" id="PTHR47057">
    <property type="entry name" value="AFADIN/ALPHA-ACTININ-BINDING"/>
    <property type="match status" value="1"/>
</dbReference>
<reference evidence="6" key="2">
    <citation type="submission" date="2015-01" db="EMBL/GenBank/DDBJ databases">
        <title>Evolutionary Origins and Diversification of the Mycorrhizal Mutualists.</title>
        <authorList>
            <consortium name="DOE Joint Genome Institute"/>
            <consortium name="Mycorrhizal Genomics Consortium"/>
            <person name="Kohler A."/>
            <person name="Kuo A."/>
            <person name="Nagy L.G."/>
            <person name="Floudas D."/>
            <person name="Copeland A."/>
            <person name="Barry K.W."/>
            <person name="Cichocki N."/>
            <person name="Veneault-Fourrey C."/>
            <person name="LaButti K."/>
            <person name="Lindquist E.A."/>
            <person name="Lipzen A."/>
            <person name="Lundell T."/>
            <person name="Morin E."/>
            <person name="Murat C."/>
            <person name="Riley R."/>
            <person name="Ohm R."/>
            <person name="Sun H."/>
            <person name="Tunlid A."/>
            <person name="Henrissat B."/>
            <person name="Grigoriev I.V."/>
            <person name="Hibbett D.S."/>
            <person name="Martin F."/>
        </authorList>
    </citation>
    <scope>NUCLEOTIDE SEQUENCE [LARGE SCALE GENOMIC DNA]</scope>
    <source>
        <strain evidence="6">F 1598</strain>
    </source>
</reference>
<evidence type="ECO:0000313" key="5">
    <source>
        <dbReference type="EMBL" id="KIM90284.1"/>
    </source>
</evidence>
<keyword evidence="6" id="KW-1185">Reference proteome</keyword>
<dbReference type="PANTHER" id="PTHR47057:SF1">
    <property type="entry name" value="AFADIN_ALPHA-ACTININ-BINDING PROTEIN"/>
    <property type="match status" value="1"/>
</dbReference>
<feature type="coiled-coil region" evidence="3">
    <location>
        <begin position="101"/>
        <end position="128"/>
    </location>
</feature>
<protein>
    <submittedName>
        <fullName evidence="5">Uncharacterized protein</fullName>
    </submittedName>
</protein>
<dbReference type="InParanoid" id="A0A0C3GF24"/>
<feature type="region of interest" description="Disordered" evidence="4">
    <location>
        <begin position="419"/>
        <end position="460"/>
    </location>
</feature>